<accession>A0A0D1MJD9</accession>
<proteinExistence type="predicted"/>
<reference evidence="1 2" key="1">
    <citation type="submission" date="2015-01" db="EMBL/GenBank/DDBJ databases">
        <title>Genome of Sphingomonas taxi strain 30a.</title>
        <authorList>
            <person name="Eevers N."/>
            <person name="Van Hamme J."/>
            <person name="Bottos E."/>
            <person name="Weyens N."/>
            <person name="Vangronsveld J."/>
        </authorList>
    </citation>
    <scope>NUCLEOTIDE SEQUENCE [LARGE SCALE GENOMIC DNA]</scope>
    <source>
        <strain evidence="1 2">30a</strain>
    </source>
</reference>
<organism evidence="1 2">
    <name type="scientific">Sphingomonas melonis</name>
    <dbReference type="NCBI Taxonomy" id="152682"/>
    <lineage>
        <taxon>Bacteria</taxon>
        <taxon>Pseudomonadati</taxon>
        <taxon>Pseudomonadota</taxon>
        <taxon>Alphaproteobacteria</taxon>
        <taxon>Sphingomonadales</taxon>
        <taxon>Sphingomonadaceae</taxon>
        <taxon>Sphingomonas</taxon>
    </lineage>
</organism>
<protein>
    <submittedName>
        <fullName evidence="1">Uncharacterized protein</fullName>
    </submittedName>
</protein>
<dbReference type="EMBL" id="JXTP01000041">
    <property type="protein sequence ID" value="KIU27646.1"/>
    <property type="molecule type" value="Genomic_DNA"/>
</dbReference>
<sequence length="121" mass="12817">MKARLFADYANMLAAAQPQGADLLDRVLGAATARARDVLGGSVSLHRCHDIELRAVLDKVVFEASCVSQNDDGLVIAVFASGRDAAGCDCMVAAGRFTFSTFTRPSASIATRLAQWNPGTR</sequence>
<dbReference type="PATRIC" id="fig|1549858.7.peg.1012"/>
<name>A0A0D1MJD9_9SPHN</name>
<comment type="caution">
    <text evidence="1">The sequence shown here is derived from an EMBL/GenBank/DDBJ whole genome shotgun (WGS) entry which is preliminary data.</text>
</comment>
<dbReference type="AlphaFoldDB" id="A0A0D1MJD9"/>
<evidence type="ECO:0000313" key="2">
    <source>
        <dbReference type="Proteomes" id="UP000033203"/>
    </source>
</evidence>
<gene>
    <name evidence="1" type="ORF">SR41_09925</name>
</gene>
<evidence type="ECO:0000313" key="1">
    <source>
        <dbReference type="EMBL" id="KIU27646.1"/>
    </source>
</evidence>
<dbReference type="Proteomes" id="UP000033203">
    <property type="component" value="Unassembled WGS sequence"/>
</dbReference>